<organism evidence="3 4">
    <name type="scientific">Fuerstiella marisgermanici</name>
    <dbReference type="NCBI Taxonomy" id="1891926"/>
    <lineage>
        <taxon>Bacteria</taxon>
        <taxon>Pseudomonadati</taxon>
        <taxon>Planctomycetota</taxon>
        <taxon>Planctomycetia</taxon>
        <taxon>Planctomycetales</taxon>
        <taxon>Planctomycetaceae</taxon>
        <taxon>Fuerstiella</taxon>
    </lineage>
</organism>
<dbReference type="STRING" id="1891926.Fuma_00056"/>
<evidence type="ECO:0000259" key="2">
    <source>
        <dbReference type="Pfam" id="PF04734"/>
    </source>
</evidence>
<keyword evidence="1" id="KW-0732">Signal</keyword>
<dbReference type="EMBL" id="CP017641">
    <property type="protein sequence ID" value="APZ90481.1"/>
    <property type="molecule type" value="Genomic_DNA"/>
</dbReference>
<proteinExistence type="predicted"/>
<reference evidence="3 4" key="1">
    <citation type="journal article" date="2016" name="Front. Microbiol.">
        <title>Fuerstia marisgermanicae gen. nov., sp. nov., an Unusual Member of the Phylum Planctomycetes from the German Wadden Sea.</title>
        <authorList>
            <person name="Kohn T."/>
            <person name="Heuer A."/>
            <person name="Jogler M."/>
            <person name="Vollmers J."/>
            <person name="Boedeker C."/>
            <person name="Bunk B."/>
            <person name="Rast P."/>
            <person name="Borchert D."/>
            <person name="Glockner I."/>
            <person name="Freese H.M."/>
            <person name="Klenk H.P."/>
            <person name="Overmann J."/>
            <person name="Kaster A.K."/>
            <person name="Rohde M."/>
            <person name="Wiegand S."/>
            <person name="Jogler C."/>
        </authorList>
    </citation>
    <scope>NUCLEOTIDE SEQUENCE [LARGE SCALE GENOMIC DNA]</scope>
    <source>
        <strain evidence="3 4">NH11</strain>
    </source>
</reference>
<gene>
    <name evidence="3" type="ORF">Fuma_00056</name>
</gene>
<name>A0A1P8W8V6_9PLAN</name>
<accession>A0A1P8W8V6</accession>
<keyword evidence="4" id="KW-1185">Reference proteome</keyword>
<dbReference type="EC" id="3.5.1.23" evidence="3"/>
<dbReference type="Pfam" id="PF04734">
    <property type="entry name" value="Ceramidase_alk"/>
    <property type="match status" value="1"/>
</dbReference>
<feature type="domain" description="Neutral/alkaline non-lysosomal ceramidase N-terminal" evidence="2">
    <location>
        <begin position="35"/>
        <end position="260"/>
    </location>
</feature>
<evidence type="ECO:0000313" key="4">
    <source>
        <dbReference type="Proteomes" id="UP000187735"/>
    </source>
</evidence>
<dbReference type="AlphaFoldDB" id="A0A1P8W8V6"/>
<keyword evidence="3" id="KW-0378">Hydrolase</keyword>
<dbReference type="InterPro" id="IPR031329">
    <property type="entry name" value="NEUT/ALK_ceramidase_N"/>
</dbReference>
<dbReference type="KEGG" id="fmr:Fuma_00056"/>
<evidence type="ECO:0000256" key="1">
    <source>
        <dbReference type="SAM" id="SignalP"/>
    </source>
</evidence>
<dbReference type="Proteomes" id="UP000187735">
    <property type="component" value="Chromosome"/>
</dbReference>
<dbReference type="GO" id="GO:0017040">
    <property type="term" value="F:N-acylsphingosine amidohydrolase activity"/>
    <property type="evidence" value="ECO:0007669"/>
    <property type="project" value="UniProtKB-EC"/>
</dbReference>
<sequence length="465" mass="51453" precursor="true">MLMNRLATQSFVPVVCLLIAVASAVTAAEPAWRAGVARTKITPDGPYWMGGYASRKRPSEGTLQDLYAKAIAIDDETGSRVVIVTTDLLVITRELGDAVKRRVLETYKLPASHLLLNCSHTHCGPEIRLYRESLHNIPPESARKMHNYVRRLETQLVDLVGQAIANQAPASMSFAEGNASFAVNRRNNRAADVPALRSAGNLIGPVDHSVPVLKVTDRDGSLRAVLFGYACHNTVMSFHKTSGDYAGFAQQYIEEKHPGAVAMFVMGAGGDQNPEPRRKVEYLSKYGRTLADAVETTLADSQREVTGSLRAALASAPLEFQPHADRETLKKQTESTNQYERWKANYILGELKAERTVPRKYELPVQAIQFGNDLLLLAIGGECVVDYSLRTKREFHRDDGPEIWVAGYSNDVFGYLPTLRVLKEGGYEGGGHMVYTKFPGPFTETVEERIFETLDQLVRQVGSQQ</sequence>
<evidence type="ECO:0000313" key="3">
    <source>
        <dbReference type="EMBL" id="APZ90481.1"/>
    </source>
</evidence>
<feature type="chain" id="PRO_5012139707" evidence="1">
    <location>
        <begin position="28"/>
        <end position="465"/>
    </location>
</feature>
<feature type="signal peptide" evidence="1">
    <location>
        <begin position="1"/>
        <end position="27"/>
    </location>
</feature>
<protein>
    <submittedName>
        <fullName evidence="3">Neutral ceramidase</fullName>
        <ecNumber evidence="3">3.5.1.23</ecNumber>
    </submittedName>
</protein>